<dbReference type="Pfam" id="PF00990">
    <property type="entry name" value="GGDEF"/>
    <property type="match status" value="1"/>
</dbReference>
<dbReference type="PROSITE" id="PS50887">
    <property type="entry name" value="GGDEF"/>
    <property type="match status" value="1"/>
</dbReference>
<comment type="catalytic activity">
    <reaction evidence="2">
        <text>2 GTP = 3',3'-c-di-GMP + 2 diphosphate</text>
        <dbReference type="Rhea" id="RHEA:24898"/>
        <dbReference type="ChEBI" id="CHEBI:33019"/>
        <dbReference type="ChEBI" id="CHEBI:37565"/>
        <dbReference type="ChEBI" id="CHEBI:58805"/>
        <dbReference type="EC" id="2.7.7.65"/>
    </reaction>
</comment>
<dbReference type="GO" id="GO:0052621">
    <property type="term" value="F:diguanylate cyclase activity"/>
    <property type="evidence" value="ECO:0007669"/>
    <property type="project" value="UniProtKB-EC"/>
</dbReference>
<dbReference type="GO" id="GO:0005886">
    <property type="term" value="C:plasma membrane"/>
    <property type="evidence" value="ECO:0007669"/>
    <property type="project" value="TreeGrafter"/>
</dbReference>
<feature type="modified residue" description="4-aspartylphosphate" evidence="3">
    <location>
        <position position="54"/>
    </location>
</feature>
<dbReference type="NCBIfam" id="TIGR00254">
    <property type="entry name" value="GGDEF"/>
    <property type="match status" value="1"/>
</dbReference>
<sequence>MAKAKVLLVDDSPFVLAMLSALLQSEGYEVITAQDGLTAIELTYTENPDIILLDVMMPKMNGYQVARLLKFEEQTKHIPIIIFTSKDKPIDRFWGLQTGADAYLVKEEEHDKLLKTIELLLKKRPTISHTGISLERPSYLDILIKTNDLLDRKLYEATIINRITELGKKIPEISAAVKGVFKHVEELLPYEIAALFLAEQEKSRFFILTKSKISEEMVQKISKHCKDFLEKEKDMDFPDPEITVFESGSEEIKDSQNTYFALFSSEGGIYTLFFFYGEAVAKLGQSEKEILNLILEHASIILENAYLYEKIRLKSITDELTGLYNRRYFLERLEMEWERAKRYKRPISLLLLDIDYFKKINDTYGHLAGDRVLRTLGKIVSQHMRRSEIAGRYGGEEFAILAPETDAESAVKLGERLRKTIENYSFPINGYINLTISIGVADAIGVNSVTEFIQRADNALYKAKEAGRNRVVKWEEDKKC</sequence>
<dbReference type="InterPro" id="IPR000160">
    <property type="entry name" value="GGDEF_dom"/>
</dbReference>
<dbReference type="Pfam" id="PF00072">
    <property type="entry name" value="Response_reg"/>
    <property type="match status" value="1"/>
</dbReference>
<dbReference type="FunFam" id="3.30.70.270:FF:000001">
    <property type="entry name" value="Diguanylate cyclase domain protein"/>
    <property type="match status" value="1"/>
</dbReference>
<dbReference type="PANTHER" id="PTHR45138:SF9">
    <property type="entry name" value="DIGUANYLATE CYCLASE DGCM-RELATED"/>
    <property type="match status" value="1"/>
</dbReference>
<keyword evidence="3" id="KW-0597">Phosphoprotein</keyword>
<dbReference type="EC" id="2.7.7.65" evidence="1"/>
<dbReference type="SMART" id="SM00448">
    <property type="entry name" value="REC"/>
    <property type="match status" value="1"/>
</dbReference>
<comment type="caution">
    <text evidence="6">The sequence shown here is derived from an EMBL/GenBank/DDBJ whole genome shotgun (WGS) entry which is preliminary data.</text>
</comment>
<evidence type="ECO:0000256" key="1">
    <source>
        <dbReference type="ARBA" id="ARBA00012528"/>
    </source>
</evidence>
<accession>A0A7C0U151</accession>
<dbReference type="PANTHER" id="PTHR45138">
    <property type="entry name" value="REGULATORY COMPONENTS OF SENSORY TRANSDUCTION SYSTEM"/>
    <property type="match status" value="1"/>
</dbReference>
<proteinExistence type="predicted"/>
<dbReference type="SUPFAM" id="SSF55073">
    <property type="entry name" value="Nucleotide cyclase"/>
    <property type="match status" value="1"/>
</dbReference>
<dbReference type="Proteomes" id="UP000886289">
    <property type="component" value="Unassembled WGS sequence"/>
</dbReference>
<protein>
    <recommendedName>
        <fullName evidence="1">diguanylate cyclase</fullName>
        <ecNumber evidence="1">2.7.7.65</ecNumber>
    </recommendedName>
</protein>
<feature type="domain" description="Response regulatory" evidence="4">
    <location>
        <begin position="5"/>
        <end position="121"/>
    </location>
</feature>
<dbReference type="GO" id="GO:0043709">
    <property type="term" value="P:cell adhesion involved in single-species biofilm formation"/>
    <property type="evidence" value="ECO:0007669"/>
    <property type="project" value="TreeGrafter"/>
</dbReference>
<evidence type="ECO:0000256" key="3">
    <source>
        <dbReference type="PROSITE-ProRule" id="PRU00169"/>
    </source>
</evidence>
<dbReference type="InterPro" id="IPR043128">
    <property type="entry name" value="Rev_trsase/Diguanyl_cyclase"/>
</dbReference>
<reference evidence="6" key="1">
    <citation type="journal article" date="2020" name="mSystems">
        <title>Genome- and Community-Level Interaction Insights into Carbon Utilization and Element Cycling Functions of Hydrothermarchaeota in Hydrothermal Sediment.</title>
        <authorList>
            <person name="Zhou Z."/>
            <person name="Liu Y."/>
            <person name="Xu W."/>
            <person name="Pan J."/>
            <person name="Luo Z.H."/>
            <person name="Li M."/>
        </authorList>
    </citation>
    <scope>NUCLEOTIDE SEQUENCE [LARGE SCALE GENOMIC DNA]</scope>
    <source>
        <strain evidence="6">HyVt-233</strain>
    </source>
</reference>
<dbReference type="InterPro" id="IPR001789">
    <property type="entry name" value="Sig_transdc_resp-reg_receiver"/>
</dbReference>
<dbReference type="SMART" id="SM00267">
    <property type="entry name" value="GGDEF"/>
    <property type="match status" value="1"/>
</dbReference>
<feature type="domain" description="GGDEF" evidence="5">
    <location>
        <begin position="345"/>
        <end position="476"/>
    </location>
</feature>
<organism evidence="6">
    <name type="scientific">Desulfofervidus auxilii</name>
    <dbReference type="NCBI Taxonomy" id="1621989"/>
    <lineage>
        <taxon>Bacteria</taxon>
        <taxon>Pseudomonadati</taxon>
        <taxon>Thermodesulfobacteriota</taxon>
        <taxon>Candidatus Desulfofervidia</taxon>
        <taxon>Candidatus Desulfofervidales</taxon>
        <taxon>Candidatus Desulfofervidaceae</taxon>
        <taxon>Candidatus Desulfofervidus</taxon>
    </lineage>
</organism>
<evidence type="ECO:0000313" key="6">
    <source>
        <dbReference type="EMBL" id="HDD43279.1"/>
    </source>
</evidence>
<dbReference type="PROSITE" id="PS50110">
    <property type="entry name" value="RESPONSE_REGULATORY"/>
    <property type="match status" value="1"/>
</dbReference>
<dbReference type="EMBL" id="DRBS01000010">
    <property type="protein sequence ID" value="HDD43279.1"/>
    <property type="molecule type" value="Genomic_DNA"/>
</dbReference>
<dbReference type="GO" id="GO:1902201">
    <property type="term" value="P:negative regulation of bacterial-type flagellum-dependent cell motility"/>
    <property type="evidence" value="ECO:0007669"/>
    <property type="project" value="TreeGrafter"/>
</dbReference>
<dbReference type="Gene3D" id="3.30.70.270">
    <property type="match status" value="1"/>
</dbReference>
<dbReference type="CDD" id="cd01949">
    <property type="entry name" value="GGDEF"/>
    <property type="match status" value="1"/>
</dbReference>
<evidence type="ECO:0000256" key="2">
    <source>
        <dbReference type="ARBA" id="ARBA00034247"/>
    </source>
</evidence>
<dbReference type="InterPro" id="IPR029787">
    <property type="entry name" value="Nucleotide_cyclase"/>
</dbReference>
<evidence type="ECO:0000259" key="4">
    <source>
        <dbReference type="PROSITE" id="PS50110"/>
    </source>
</evidence>
<dbReference type="SUPFAM" id="SSF52172">
    <property type="entry name" value="CheY-like"/>
    <property type="match status" value="1"/>
</dbReference>
<dbReference type="InterPro" id="IPR050469">
    <property type="entry name" value="Diguanylate_Cyclase"/>
</dbReference>
<evidence type="ECO:0000259" key="5">
    <source>
        <dbReference type="PROSITE" id="PS50887"/>
    </source>
</evidence>
<dbReference type="InterPro" id="IPR011006">
    <property type="entry name" value="CheY-like_superfamily"/>
</dbReference>
<name>A0A7C0U151_DESA2</name>
<dbReference type="GO" id="GO:0000160">
    <property type="term" value="P:phosphorelay signal transduction system"/>
    <property type="evidence" value="ECO:0007669"/>
    <property type="project" value="InterPro"/>
</dbReference>
<gene>
    <name evidence="6" type="ORF">ENG63_00255</name>
</gene>
<dbReference type="AlphaFoldDB" id="A0A7C0U151"/>
<dbReference type="Gene3D" id="3.40.50.2300">
    <property type="match status" value="1"/>
</dbReference>